<keyword evidence="1" id="KW-1133">Transmembrane helix</keyword>
<sequence length="57" mass="6092">MLILVVVLLVAWLIVSIVGFAMEGLIWLGIVGVVLFVGTAVIGVIRRKALKRSSSTL</sequence>
<evidence type="ECO:0000313" key="3">
    <source>
        <dbReference type="Proteomes" id="UP001156441"/>
    </source>
</evidence>
<proteinExistence type="predicted"/>
<dbReference type="EMBL" id="JAFFZE010000004">
    <property type="protein sequence ID" value="MCT2582027.1"/>
    <property type="molecule type" value="Genomic_DNA"/>
</dbReference>
<keyword evidence="3" id="KW-1185">Reference proteome</keyword>
<evidence type="ECO:0000256" key="1">
    <source>
        <dbReference type="SAM" id="Phobius"/>
    </source>
</evidence>
<keyword evidence="1" id="KW-0472">Membrane</keyword>
<comment type="caution">
    <text evidence="2">The sequence shown here is derived from an EMBL/GenBank/DDBJ whole genome shotgun (WGS) entry which is preliminary data.</text>
</comment>
<evidence type="ECO:0000313" key="2">
    <source>
        <dbReference type="EMBL" id="MCT2582027.1"/>
    </source>
</evidence>
<reference evidence="2 3" key="1">
    <citation type="submission" date="2021-02" db="EMBL/GenBank/DDBJ databases">
        <title>Actinophytocola xerophila sp. nov., isolated from soil of cotton cropping field.</title>
        <authorList>
            <person name="Huang R."/>
            <person name="Chen X."/>
            <person name="Ge X."/>
            <person name="Liu W."/>
        </authorList>
    </citation>
    <scope>NUCLEOTIDE SEQUENCE [LARGE SCALE GENOMIC DNA]</scope>
    <source>
        <strain evidence="2 3">S1-96</strain>
    </source>
</reference>
<feature type="transmembrane region" description="Helical" evidence="1">
    <location>
        <begin position="26"/>
        <end position="45"/>
    </location>
</feature>
<evidence type="ECO:0008006" key="4">
    <source>
        <dbReference type="Google" id="ProtNLM"/>
    </source>
</evidence>
<organism evidence="2 3">
    <name type="scientific">Actinophytocola gossypii</name>
    <dbReference type="NCBI Taxonomy" id="2812003"/>
    <lineage>
        <taxon>Bacteria</taxon>
        <taxon>Bacillati</taxon>
        <taxon>Actinomycetota</taxon>
        <taxon>Actinomycetes</taxon>
        <taxon>Pseudonocardiales</taxon>
        <taxon>Pseudonocardiaceae</taxon>
    </lineage>
</organism>
<dbReference type="Proteomes" id="UP001156441">
    <property type="component" value="Unassembled WGS sequence"/>
</dbReference>
<accession>A0ABT2J2D7</accession>
<dbReference type="RefSeq" id="WP_260189380.1">
    <property type="nucleotide sequence ID" value="NZ_JAFFZE010000004.1"/>
</dbReference>
<gene>
    <name evidence="2" type="ORF">JT362_02680</name>
</gene>
<protein>
    <recommendedName>
        <fullName evidence="4">LPXTG cell wall anchor domain-containing protein</fullName>
    </recommendedName>
</protein>
<keyword evidence="1" id="KW-0812">Transmembrane</keyword>
<name>A0ABT2J2D7_9PSEU</name>